<dbReference type="Proteomes" id="UP000204391">
    <property type="component" value="Chromosome"/>
</dbReference>
<evidence type="ECO:0008006" key="4">
    <source>
        <dbReference type="Google" id="ProtNLM"/>
    </source>
</evidence>
<evidence type="ECO:0000313" key="2">
    <source>
        <dbReference type="EMBL" id="ASN06008.1"/>
    </source>
</evidence>
<proteinExistence type="predicted"/>
<feature type="transmembrane region" description="Helical" evidence="1">
    <location>
        <begin position="174"/>
        <end position="195"/>
    </location>
</feature>
<feature type="transmembrane region" description="Helical" evidence="1">
    <location>
        <begin position="264"/>
        <end position="287"/>
    </location>
</feature>
<keyword evidence="1" id="KW-0472">Membrane</keyword>
<keyword evidence="3" id="KW-1185">Reference proteome</keyword>
<feature type="transmembrane region" description="Helical" evidence="1">
    <location>
        <begin position="26"/>
        <end position="44"/>
    </location>
</feature>
<accession>A0A221MEA6</accession>
<feature type="transmembrane region" description="Helical" evidence="1">
    <location>
        <begin position="201"/>
        <end position="219"/>
    </location>
</feature>
<organism evidence="2 3">
    <name type="scientific">Virgibacillus necropolis</name>
    <dbReference type="NCBI Taxonomy" id="163877"/>
    <lineage>
        <taxon>Bacteria</taxon>
        <taxon>Bacillati</taxon>
        <taxon>Bacillota</taxon>
        <taxon>Bacilli</taxon>
        <taxon>Bacillales</taxon>
        <taxon>Bacillaceae</taxon>
        <taxon>Virgibacillus</taxon>
    </lineage>
</organism>
<evidence type="ECO:0000256" key="1">
    <source>
        <dbReference type="SAM" id="Phobius"/>
    </source>
</evidence>
<keyword evidence="1" id="KW-1133">Transmembrane helix</keyword>
<feature type="transmembrane region" description="Helical" evidence="1">
    <location>
        <begin position="56"/>
        <end position="75"/>
    </location>
</feature>
<reference evidence="2 3" key="1">
    <citation type="journal article" date="2003" name="Int. J. Syst. Evol. Microbiol.">
        <title>Virgibacillus carmonensis sp. nov., Virgibacillus necropolis sp. nov. and Virgibacillus picturae sp. nov., three novel species isolated from deteriorated mural paintings, transfer of the species of the genus salibacillus to Virgibacillus, as Virgibacillus marismortui comb. nov. and Virgibacillus salexigens comb. nov., and emended description of the genus Virgibacillus.</title>
        <authorList>
            <person name="Heyrman J."/>
            <person name="Logan N.A."/>
            <person name="Busse H.J."/>
            <person name="Balcaen A."/>
            <person name="Lebbe L."/>
            <person name="Rodriguez-Diaz M."/>
            <person name="Swings J."/>
            <person name="De Vos P."/>
        </authorList>
    </citation>
    <scope>NUCLEOTIDE SEQUENCE [LARGE SCALE GENOMIC DNA]</scope>
    <source>
        <strain evidence="2 3">LMG 19488</strain>
    </source>
</reference>
<gene>
    <name evidence="2" type="ORF">CFK40_13770</name>
</gene>
<name>A0A221MEA6_9BACI</name>
<dbReference type="OrthoDB" id="2614436at2"/>
<feature type="transmembrane region" description="Helical" evidence="1">
    <location>
        <begin position="5"/>
        <end position="20"/>
    </location>
</feature>
<sequence length="535" mass="61526">MIFFKLAFINVFFLIIIALFNTNSWYFIILTIAQLFYIPLTLYMVSKSDQSWFARFLPYVSIPASLAVILLQLTTNTPFDLVFALLYFVFTLTVAGYGLSRFLKRGFTHMEEFMIDMGLIYLAIGGAWFLVSEAKIDTDFSPILTWLTSVHFHYSSFLLPIFVGFLGRLYKSTFYKWVGTIILLSPIVVAVGIAYSPLIELFSVLMYIVGIYGLIILSVKASVQHVLQKWMIRISFAALGISIVFSLLYAFGNLSKLYVVTIDFMLRFHGVTNCVLFALIGIIGWYIQIPPSKQRKLDFPISMIRGKWTIGKNILSGKLDNKKYNGLIDDMGLYKRHLNRQTLSPAVIDFYENTIEYRLFAEVKWCLWFKPFAGIYRLISRYMKQINLPLSSQKVEMTGDIFSIKEEVDGRSNPRAWVRMANEETIFVALYSYHQTLDRTYMNIALPLPRSSMIGILEMSNSGKELVLTSKKQSSETDSGIYLAVKKSLFKLPIEETFQVQEDKSGNLKAQHNMWIFSIPFLTINYAIYHKDVCN</sequence>
<evidence type="ECO:0000313" key="3">
    <source>
        <dbReference type="Proteomes" id="UP000204391"/>
    </source>
</evidence>
<protein>
    <recommendedName>
        <fullName evidence="4">YndJ-like protein</fullName>
    </recommendedName>
</protein>
<dbReference type="EMBL" id="CP022437">
    <property type="protein sequence ID" value="ASN06008.1"/>
    <property type="molecule type" value="Genomic_DNA"/>
</dbReference>
<feature type="transmembrane region" description="Helical" evidence="1">
    <location>
        <begin position="143"/>
        <end position="167"/>
    </location>
</feature>
<dbReference type="KEGG" id="vne:CFK40_13770"/>
<dbReference type="InterPro" id="IPR025450">
    <property type="entry name" value="YndJ-like"/>
</dbReference>
<dbReference type="RefSeq" id="WP_089532855.1">
    <property type="nucleotide sequence ID" value="NZ_CP022437.1"/>
</dbReference>
<dbReference type="AlphaFoldDB" id="A0A221MEA6"/>
<feature type="transmembrane region" description="Helical" evidence="1">
    <location>
        <begin position="112"/>
        <end position="131"/>
    </location>
</feature>
<feature type="transmembrane region" description="Helical" evidence="1">
    <location>
        <begin position="81"/>
        <end position="100"/>
    </location>
</feature>
<keyword evidence="1" id="KW-0812">Transmembrane</keyword>
<dbReference type="Pfam" id="PF14158">
    <property type="entry name" value="YndJ"/>
    <property type="match status" value="1"/>
</dbReference>
<feature type="transmembrane region" description="Helical" evidence="1">
    <location>
        <begin position="231"/>
        <end position="252"/>
    </location>
</feature>